<dbReference type="GO" id="GO:0006693">
    <property type="term" value="P:prostaglandin metabolic process"/>
    <property type="evidence" value="ECO:0007669"/>
    <property type="project" value="UniProtKB-KW"/>
</dbReference>
<comment type="catalytic activity">
    <reaction evidence="20">
        <text>decanal + NADP(+) = (2E)-decenal + NADPH + H(+)</text>
        <dbReference type="Rhea" id="RHEA:50612"/>
        <dbReference type="ChEBI" id="CHEBI:15378"/>
        <dbReference type="ChEBI" id="CHEBI:31457"/>
        <dbReference type="ChEBI" id="CHEBI:57783"/>
        <dbReference type="ChEBI" id="CHEBI:58349"/>
        <dbReference type="ChEBI" id="CHEBI:133455"/>
    </reaction>
    <physiologicalReaction direction="right-to-left" evidence="20">
        <dbReference type="Rhea" id="RHEA:50614"/>
    </physiologicalReaction>
</comment>
<evidence type="ECO:0000256" key="5">
    <source>
        <dbReference type="ARBA" id="ARBA00012410"/>
    </source>
</evidence>
<keyword evidence="37" id="KW-1185">Reference proteome</keyword>
<dbReference type="EC" id="1.3.1.74" evidence="5"/>
<feature type="domain" description="Oxidoreductase N-terminal" evidence="35">
    <location>
        <begin position="382"/>
        <end position="473"/>
    </location>
</feature>
<dbReference type="InterPro" id="IPR045010">
    <property type="entry name" value="MDR_fam"/>
</dbReference>
<evidence type="ECO:0000313" key="37">
    <source>
        <dbReference type="Proteomes" id="UP000786811"/>
    </source>
</evidence>
<dbReference type="CDD" id="cd08294">
    <property type="entry name" value="leukotriene_B4_DH_like"/>
    <property type="match status" value="3"/>
</dbReference>
<evidence type="ECO:0000256" key="16">
    <source>
        <dbReference type="ARBA" id="ARBA00032255"/>
    </source>
</evidence>
<evidence type="ECO:0000256" key="15">
    <source>
        <dbReference type="ARBA" id="ARBA00031851"/>
    </source>
</evidence>
<evidence type="ECO:0000256" key="24">
    <source>
        <dbReference type="ARBA" id="ARBA00047903"/>
    </source>
</evidence>
<feature type="domain" description="Alcohol dehydrogenase-like C-terminal" evidence="34">
    <location>
        <begin position="532"/>
        <end position="660"/>
    </location>
</feature>
<evidence type="ECO:0000256" key="22">
    <source>
        <dbReference type="ARBA" id="ARBA00047871"/>
    </source>
</evidence>
<comment type="catalytic activity">
    <reaction evidence="25">
        <text>nonan-2-one + NADP(+) = (3E)-nonen-2-one + NADPH + H(+)</text>
        <dbReference type="Rhea" id="RHEA:50616"/>
        <dbReference type="ChEBI" id="CHEBI:15378"/>
        <dbReference type="ChEBI" id="CHEBI:57783"/>
        <dbReference type="ChEBI" id="CHEBI:58349"/>
        <dbReference type="ChEBI" id="CHEBI:77927"/>
        <dbReference type="ChEBI" id="CHEBI:133457"/>
    </reaction>
    <physiologicalReaction direction="right-to-left" evidence="25">
        <dbReference type="Rhea" id="RHEA:50618"/>
    </physiologicalReaction>
</comment>
<dbReference type="GO" id="GO:0032440">
    <property type="term" value="F:2-alkenal reductase [NAD(P)H] activity"/>
    <property type="evidence" value="ECO:0007669"/>
    <property type="project" value="UniProtKB-EC"/>
</dbReference>
<evidence type="ECO:0000256" key="26">
    <source>
        <dbReference type="ARBA" id="ARBA00048290"/>
    </source>
</evidence>
<feature type="domain" description="Oxidoreductase N-terminal" evidence="35">
    <location>
        <begin position="63"/>
        <end position="156"/>
    </location>
</feature>
<evidence type="ECO:0000256" key="10">
    <source>
        <dbReference type="ARBA" id="ARBA00022857"/>
    </source>
</evidence>
<evidence type="ECO:0000256" key="7">
    <source>
        <dbReference type="ARBA" id="ARBA00022501"/>
    </source>
</evidence>
<keyword evidence="13" id="KW-0443">Lipid metabolism</keyword>
<dbReference type="EC" id="1.3.1.48" evidence="4"/>
<evidence type="ECO:0000256" key="14">
    <source>
        <dbReference type="ARBA" id="ARBA00023278"/>
    </source>
</evidence>
<feature type="domain" description="Alcohol dehydrogenase-like C-terminal" evidence="34">
    <location>
        <begin position="219"/>
        <end position="342"/>
    </location>
</feature>
<evidence type="ECO:0000256" key="3">
    <source>
        <dbReference type="ARBA" id="ARBA00011852"/>
    </source>
</evidence>
<keyword evidence="7" id="KW-0644">Prostaglandin metabolism</keyword>
<comment type="catalytic activity">
    <reaction evidence="26">
        <text>13,14-dihydro-15-oxo-PGF2alpha + NADP(+) = 15-oxoprostaglandin F2alpha + NADPH + H(+)</text>
        <dbReference type="Rhea" id="RHEA:50588"/>
        <dbReference type="ChEBI" id="CHEBI:15378"/>
        <dbReference type="ChEBI" id="CHEBI:57783"/>
        <dbReference type="ChEBI" id="CHEBI:58349"/>
        <dbReference type="ChEBI" id="CHEBI:133374"/>
        <dbReference type="ChEBI" id="CHEBI:133409"/>
    </reaction>
    <physiologicalReaction direction="right-to-left" evidence="26">
        <dbReference type="Rhea" id="RHEA:50590"/>
    </physiologicalReaction>
</comment>
<comment type="catalytic activity">
    <reaction evidence="33">
        <text>hexanal + NADP(+) = (E)-hex-2-enal + NADPH + H(+)</text>
        <dbReference type="Rhea" id="RHEA:50776"/>
        <dbReference type="ChEBI" id="CHEBI:15378"/>
        <dbReference type="ChEBI" id="CHEBI:28913"/>
        <dbReference type="ChEBI" id="CHEBI:57783"/>
        <dbReference type="ChEBI" id="CHEBI:58349"/>
        <dbReference type="ChEBI" id="CHEBI:88528"/>
    </reaction>
    <physiologicalReaction direction="right-to-left" evidence="33">
        <dbReference type="Rhea" id="RHEA:50778"/>
    </physiologicalReaction>
</comment>
<comment type="catalytic activity">
    <reaction evidence="29">
        <text>6-trans-leukotriene B4 + NADP(+) = 12-oxo-(5S)-hydroxy-(6E,8E,10E,14Z)-eicosatetraenoate + NADPH + H(+)</text>
        <dbReference type="Rhea" id="RHEA:51204"/>
        <dbReference type="ChEBI" id="CHEBI:15378"/>
        <dbReference type="ChEBI" id="CHEBI:57783"/>
        <dbReference type="ChEBI" id="CHEBI:58349"/>
        <dbReference type="ChEBI" id="CHEBI:90723"/>
        <dbReference type="ChEBI" id="CHEBI:133974"/>
    </reaction>
    <physiologicalReaction direction="left-to-right" evidence="29">
        <dbReference type="Rhea" id="RHEA:51205"/>
    </physiologicalReaction>
</comment>
<comment type="caution">
    <text evidence="36">The sequence shown here is derived from an EMBL/GenBank/DDBJ whole genome shotgun (WGS) entry which is preliminary data.</text>
</comment>
<evidence type="ECO:0000259" key="34">
    <source>
        <dbReference type="Pfam" id="PF00107"/>
    </source>
</evidence>
<comment type="catalytic activity">
    <reaction evidence="21">
        <text>pentan-2-one + NADP(+) = (E)-pent-3-en-2-one + NADPH + H(+)</text>
        <dbReference type="Rhea" id="RHEA:50788"/>
        <dbReference type="ChEBI" id="CHEBI:15378"/>
        <dbReference type="ChEBI" id="CHEBI:16472"/>
        <dbReference type="ChEBI" id="CHEBI:57783"/>
        <dbReference type="ChEBI" id="CHEBI:58349"/>
        <dbReference type="ChEBI" id="CHEBI:145276"/>
    </reaction>
    <physiologicalReaction direction="right-to-left" evidence="21">
        <dbReference type="Rhea" id="RHEA:50790"/>
    </physiologicalReaction>
</comment>
<comment type="catalytic activity">
    <reaction evidence="27">
        <text>4-hydroxynonanal + NADP(+) = (E)-4-hydroxynon-2-enal + NADPH + H(+)</text>
        <dbReference type="Rhea" id="RHEA:64736"/>
        <dbReference type="ChEBI" id="CHEBI:15378"/>
        <dbReference type="ChEBI" id="CHEBI:57783"/>
        <dbReference type="ChEBI" id="CHEBI:58349"/>
        <dbReference type="ChEBI" id="CHEBI:58968"/>
        <dbReference type="ChEBI" id="CHEBI:156112"/>
    </reaction>
    <physiologicalReaction direction="right-to-left" evidence="27">
        <dbReference type="Rhea" id="RHEA:64738"/>
    </physiologicalReaction>
</comment>
<evidence type="ECO:0000256" key="25">
    <source>
        <dbReference type="ARBA" id="ARBA00048066"/>
    </source>
</evidence>
<dbReference type="GO" id="GO:0005737">
    <property type="term" value="C:cytoplasm"/>
    <property type="evidence" value="ECO:0007669"/>
    <property type="project" value="UniProtKB-SubCell"/>
</dbReference>
<comment type="similarity">
    <text evidence="2">Belongs to the NADP-dependent oxidoreductase L4BD family.</text>
</comment>
<evidence type="ECO:0000256" key="8">
    <source>
        <dbReference type="ARBA" id="ARBA00022553"/>
    </source>
</evidence>
<evidence type="ECO:0000256" key="4">
    <source>
        <dbReference type="ARBA" id="ARBA00011981"/>
    </source>
</evidence>
<keyword evidence="10" id="KW-0521">NADP</keyword>
<comment type="catalytic activity">
    <reaction evidence="28">
        <text>20-hydroxy-leukotriene B4 + NADP(+) = 12-oxo-20-hydroxy-leukotriene B4 + NADPH + H(+)</text>
        <dbReference type="Rhea" id="RHEA:51208"/>
        <dbReference type="ChEBI" id="CHEBI:15378"/>
        <dbReference type="ChEBI" id="CHEBI:57460"/>
        <dbReference type="ChEBI" id="CHEBI:57783"/>
        <dbReference type="ChEBI" id="CHEBI:58349"/>
        <dbReference type="ChEBI" id="CHEBI:133346"/>
    </reaction>
    <physiologicalReaction direction="left-to-right" evidence="28">
        <dbReference type="Rhea" id="RHEA:51209"/>
    </physiologicalReaction>
</comment>
<keyword evidence="12" id="KW-0560">Oxidoreductase</keyword>
<evidence type="ECO:0000256" key="33">
    <source>
        <dbReference type="ARBA" id="ARBA00049368"/>
    </source>
</evidence>
<proteinExistence type="inferred from homology"/>
<comment type="catalytic activity">
    <reaction evidence="32">
        <text>an n-alkanal + NADP(+) = an alk-2-enal + NADPH + H(+)</text>
        <dbReference type="Rhea" id="RHEA:13737"/>
        <dbReference type="ChEBI" id="CHEBI:12834"/>
        <dbReference type="ChEBI" id="CHEBI:13757"/>
        <dbReference type="ChEBI" id="CHEBI:15378"/>
        <dbReference type="ChEBI" id="CHEBI:57783"/>
        <dbReference type="ChEBI" id="CHEBI:58349"/>
        <dbReference type="EC" id="1.3.1.74"/>
    </reaction>
    <physiologicalReaction direction="right-to-left" evidence="32">
        <dbReference type="Rhea" id="RHEA:13739"/>
    </physiologicalReaction>
</comment>
<comment type="subcellular location">
    <subcellularLocation>
        <location evidence="1">Cytoplasm</location>
    </subcellularLocation>
</comment>
<evidence type="ECO:0000256" key="12">
    <source>
        <dbReference type="ARBA" id="ARBA00023002"/>
    </source>
</evidence>
<dbReference type="EMBL" id="CAJNRD030001123">
    <property type="protein sequence ID" value="CAG5103509.1"/>
    <property type="molecule type" value="Genomic_DNA"/>
</dbReference>
<name>A0A8J2HJF1_COTCN</name>
<evidence type="ECO:0000256" key="11">
    <source>
        <dbReference type="ARBA" id="ARBA00022990"/>
    </source>
</evidence>
<dbReference type="Pfam" id="PF16884">
    <property type="entry name" value="ADH_N_2"/>
    <property type="match status" value="3"/>
</dbReference>
<dbReference type="GO" id="GO:0047522">
    <property type="term" value="F:15-oxoprostaglandin 13-reductase [NAD(P)+] activity"/>
    <property type="evidence" value="ECO:0007669"/>
    <property type="project" value="UniProtKB-EC"/>
</dbReference>
<feature type="domain" description="Oxidoreductase N-terminal" evidence="35">
    <location>
        <begin position="737"/>
        <end position="802"/>
    </location>
</feature>
<comment type="catalytic activity">
    <reaction evidence="23">
        <text>13,14-dihydro-15-oxo-prostaglandin F1alpha + NADP(+) = 15-oxoprostaglandin F1alpha + NADPH + H(+)</text>
        <dbReference type="Rhea" id="RHEA:50592"/>
        <dbReference type="ChEBI" id="CHEBI:15378"/>
        <dbReference type="ChEBI" id="CHEBI:57783"/>
        <dbReference type="ChEBI" id="CHEBI:58349"/>
        <dbReference type="ChEBI" id="CHEBI:79072"/>
        <dbReference type="ChEBI" id="CHEBI:133411"/>
    </reaction>
    <physiologicalReaction direction="right-to-left" evidence="23">
        <dbReference type="Rhea" id="RHEA:50594"/>
    </physiologicalReaction>
</comment>
<protein>
    <recommendedName>
        <fullName evidence="6">Prostaglandin reductase 1</fullName>
        <ecNumber evidence="4">1.3.1.48</ecNumber>
        <ecNumber evidence="5">1.3.1.74</ecNumber>
    </recommendedName>
    <alternativeName>
        <fullName evidence="18">15-oxoprostaglandin 13-reductase</fullName>
    </alternativeName>
    <alternativeName>
        <fullName evidence="16">Dithiolethione-inducible gene 1 protein</fullName>
    </alternativeName>
    <alternativeName>
        <fullName evidence="15">Leukotriene B4 12-hydroxydehydrogenase</fullName>
    </alternativeName>
    <alternativeName>
        <fullName evidence="17">NAD(P)H-dependent alkenal/one oxidoreductase</fullName>
    </alternativeName>
</protein>
<evidence type="ECO:0000313" key="36">
    <source>
        <dbReference type="EMBL" id="CAG5103509.1"/>
    </source>
</evidence>
<feature type="domain" description="Alcohol dehydrogenase-like C-terminal" evidence="34">
    <location>
        <begin position="862"/>
        <end position="995"/>
    </location>
</feature>
<keyword evidence="14" id="KW-0379">Hydroxylation</keyword>
<comment type="catalytic activity">
    <reaction evidence="24">
        <text>dodecanal + NADP(+) = (2E)-dodecenal + NADPH + H(+)</text>
        <dbReference type="Rhea" id="RHEA:50784"/>
        <dbReference type="ChEBI" id="CHEBI:15378"/>
        <dbReference type="ChEBI" id="CHEBI:27836"/>
        <dbReference type="ChEBI" id="CHEBI:57783"/>
        <dbReference type="ChEBI" id="CHEBI:58349"/>
        <dbReference type="ChEBI" id="CHEBI:133741"/>
    </reaction>
    <physiologicalReaction direction="right-to-left" evidence="24">
        <dbReference type="Rhea" id="RHEA:50786"/>
    </physiologicalReaction>
</comment>
<comment type="subunit">
    <text evidence="3">Monomer or homodimer.</text>
</comment>
<evidence type="ECO:0000259" key="35">
    <source>
        <dbReference type="Pfam" id="PF16884"/>
    </source>
</evidence>
<sequence>MRRLNNQAYMHPKEDFLLTFHERSMVKGCTNCDTSCESCSTGEYAKLLEIVYRLPVKLMVVAKKFIIAKYFEGEPQPSDLKLVEEELPEIRDGEILVEAEYLSVDPYMRRYTIRYPLNSTMIGGQVAKIIESKNANYPIGKRIVGRLGWRTYTIINIDKNDDGSKLYFKPYLLPDLDDLPVSLGLGVLGNTGNTAYFGFTEICMPKTGETLVVSGAAGAVGSHVGQIGKILGMKVIGIAGSDEKCKWITSDLGFDHAINYKTQDVATELKKVAPQRVDCYFDNVGGEISSAVIYQMNPYGRVSVCGSISAYNANPDALPKCTITQPAMVMQQLKVEGFQWLRWKDRLMEGVEKNLQWVREGKLKYRETVTEGFENMFDAFSQMLRGEPQPTDLKLVQEELPAIKDGEYLVEAEYLSVDPYMRRYTMRYPLNSTMIGFQIAKIIESRHPDYPVGKRIMAHIGWRTHTIIDANSTEEEGMLNFKPYVLPDFGDLPPSLALGMLGMPGNTAYFGFTEICKPKTGETLVVSGAAGAVGSHVGQIGKILGLKVIGIAGSDEKCKWITKDLGFDHAINYKTQNVAEELKKFAPDGVDCYFDNVGGEISSTIIYQMNLYGRVAVCGSISAYNAELNSLPKCTIIQPPIVTQQIKLEGFMVMRWLDRWMEGIQKNLKWIHEGKLVYHETVTEGFDKMFDAFVGEPKATDVKIVEEELPPIKDGGICLIKILININLQIMFKKISEYLVEAEYLSVDPYMRFFSNKLPLNSTMIGAQVSKIIESKNPDYPVGSRVVGRIGWRTHTIINLNNFSENTVYSIKPYLLPDFEDLPLSLALGVLGHPGNTAYFGFIEICKPKTGETLVVSGAAGAVGSHVGQIGKILGLKVIGIAGSDEKCNWITKDLGFDHAINYKTQNVAEELKKFAPNGIDCYFDNVGGEISSVVMHQMNPFGRVSICGSISAYNEDPGSLPQCTEVFSTILDNQLQVEGFITIRWMDRFRESFNKNFQWIQEEKLVYHETVTDGFDNMFDAFVDMLHGKNLGKAIVKV</sequence>
<evidence type="ECO:0000256" key="20">
    <source>
        <dbReference type="ARBA" id="ARBA00047617"/>
    </source>
</evidence>
<evidence type="ECO:0000256" key="31">
    <source>
        <dbReference type="ARBA" id="ARBA00049070"/>
    </source>
</evidence>
<dbReference type="Gene3D" id="3.40.50.720">
    <property type="entry name" value="NAD(P)-binding Rossmann-like Domain"/>
    <property type="match status" value="3"/>
</dbReference>
<comment type="catalytic activity">
    <reaction evidence="19">
        <text>octanal + NADP(+) = (2E)-octenal + NADPH + H(+)</text>
        <dbReference type="Rhea" id="RHEA:50780"/>
        <dbReference type="ChEBI" id="CHEBI:15378"/>
        <dbReference type="ChEBI" id="CHEBI:17935"/>
        <dbReference type="ChEBI" id="CHEBI:57783"/>
        <dbReference type="ChEBI" id="CHEBI:58349"/>
        <dbReference type="ChEBI" id="CHEBI:61748"/>
    </reaction>
    <physiologicalReaction direction="right-to-left" evidence="19">
        <dbReference type="Rhea" id="RHEA:50782"/>
    </physiologicalReaction>
</comment>
<dbReference type="InterPro" id="IPR013149">
    <property type="entry name" value="ADH-like_C"/>
</dbReference>
<evidence type="ECO:0000256" key="13">
    <source>
        <dbReference type="ARBA" id="ARBA00023098"/>
    </source>
</evidence>
<dbReference type="PANTHER" id="PTHR43205:SF7">
    <property type="entry name" value="PROSTAGLANDIN REDUCTASE 1"/>
    <property type="match status" value="1"/>
</dbReference>
<organism evidence="36 37">
    <name type="scientific">Cotesia congregata</name>
    <name type="common">Parasitoid wasp</name>
    <name type="synonym">Apanteles congregatus</name>
    <dbReference type="NCBI Taxonomy" id="51543"/>
    <lineage>
        <taxon>Eukaryota</taxon>
        <taxon>Metazoa</taxon>
        <taxon>Ecdysozoa</taxon>
        <taxon>Arthropoda</taxon>
        <taxon>Hexapoda</taxon>
        <taxon>Insecta</taxon>
        <taxon>Pterygota</taxon>
        <taxon>Neoptera</taxon>
        <taxon>Endopterygota</taxon>
        <taxon>Hymenoptera</taxon>
        <taxon>Apocrita</taxon>
        <taxon>Ichneumonoidea</taxon>
        <taxon>Braconidae</taxon>
        <taxon>Microgastrinae</taxon>
        <taxon>Cotesia</taxon>
    </lineage>
</organism>
<evidence type="ECO:0000256" key="28">
    <source>
        <dbReference type="ARBA" id="ARBA00048591"/>
    </source>
</evidence>
<dbReference type="Proteomes" id="UP000786811">
    <property type="component" value="Unassembled WGS sequence"/>
</dbReference>
<dbReference type="SUPFAM" id="SSF51735">
    <property type="entry name" value="NAD(P)-binding Rossmann-fold domains"/>
    <property type="match status" value="3"/>
</dbReference>
<keyword evidence="9" id="KW-0276">Fatty acid metabolism</keyword>
<dbReference type="PANTHER" id="PTHR43205">
    <property type="entry name" value="PROSTAGLANDIN REDUCTASE"/>
    <property type="match status" value="1"/>
</dbReference>
<evidence type="ECO:0000256" key="19">
    <source>
        <dbReference type="ARBA" id="ARBA00047461"/>
    </source>
</evidence>
<dbReference type="OrthoDB" id="809632at2759"/>
<evidence type="ECO:0000256" key="21">
    <source>
        <dbReference type="ARBA" id="ARBA00047742"/>
    </source>
</evidence>
<accession>A0A8J2HJF1</accession>
<comment type="catalytic activity">
    <reaction evidence="22">
        <text>leukotriene B4 + NADP(+) = 12-oxo-leukotriene B4 + NADPH + H(+)</text>
        <dbReference type="Rhea" id="RHEA:50608"/>
        <dbReference type="ChEBI" id="CHEBI:15378"/>
        <dbReference type="ChEBI" id="CHEBI:57461"/>
        <dbReference type="ChEBI" id="CHEBI:57783"/>
        <dbReference type="ChEBI" id="CHEBI:58349"/>
        <dbReference type="ChEBI" id="CHEBI:133309"/>
    </reaction>
    <physiologicalReaction direction="left-to-right" evidence="22">
        <dbReference type="Rhea" id="RHEA:50609"/>
    </physiologicalReaction>
</comment>
<evidence type="ECO:0000256" key="32">
    <source>
        <dbReference type="ARBA" id="ARBA00049179"/>
    </source>
</evidence>
<comment type="catalytic activity">
    <reaction evidence="31">
        <text>13,14-dihydro-15-oxo-prostaglandin E1 + NADP(+) = 15-oxoprostaglandin E1 + NADPH + H(+)</text>
        <dbReference type="Rhea" id="RHEA:50584"/>
        <dbReference type="ChEBI" id="CHEBI:15378"/>
        <dbReference type="ChEBI" id="CHEBI:57401"/>
        <dbReference type="ChEBI" id="CHEBI:57783"/>
        <dbReference type="ChEBI" id="CHEBI:58349"/>
        <dbReference type="ChEBI" id="CHEBI:133408"/>
    </reaction>
    <physiologicalReaction direction="right-to-left" evidence="31">
        <dbReference type="Rhea" id="RHEA:50586"/>
    </physiologicalReaction>
</comment>
<dbReference type="AlphaFoldDB" id="A0A8J2HJF1"/>
<evidence type="ECO:0000256" key="30">
    <source>
        <dbReference type="ARBA" id="ARBA00049068"/>
    </source>
</evidence>
<gene>
    <name evidence="36" type="ORF">HICCMSTLAB_LOCUS11545</name>
</gene>
<dbReference type="InterPro" id="IPR011032">
    <property type="entry name" value="GroES-like_sf"/>
</dbReference>
<dbReference type="Pfam" id="PF00107">
    <property type="entry name" value="ADH_zinc_N"/>
    <property type="match status" value="3"/>
</dbReference>
<evidence type="ECO:0000256" key="17">
    <source>
        <dbReference type="ARBA" id="ARBA00032297"/>
    </source>
</evidence>
<evidence type="ECO:0000256" key="29">
    <source>
        <dbReference type="ARBA" id="ARBA00048953"/>
    </source>
</evidence>
<dbReference type="SUPFAM" id="SSF50129">
    <property type="entry name" value="GroES-like"/>
    <property type="match status" value="4"/>
</dbReference>
<evidence type="ECO:0000256" key="23">
    <source>
        <dbReference type="ARBA" id="ARBA00047878"/>
    </source>
</evidence>
<comment type="catalytic activity">
    <reaction evidence="30">
        <text>(5S,12S)-dihydroxy-(6E,10E,12E,14Z)-eicosatetraenoate + NADP(+) = 12-oxo-(5S)-hydroxy-(6E,8E,10E,14Z)-eicosatetraenoate + NADPH + H(+)</text>
        <dbReference type="Rhea" id="RHEA:51212"/>
        <dbReference type="ChEBI" id="CHEBI:15378"/>
        <dbReference type="ChEBI" id="CHEBI:57783"/>
        <dbReference type="ChEBI" id="CHEBI:58349"/>
        <dbReference type="ChEBI" id="CHEBI:133974"/>
        <dbReference type="ChEBI" id="CHEBI:133975"/>
    </reaction>
    <physiologicalReaction direction="left-to-right" evidence="30">
        <dbReference type="Rhea" id="RHEA:51213"/>
    </physiologicalReaction>
</comment>
<evidence type="ECO:0000256" key="6">
    <source>
        <dbReference type="ARBA" id="ARBA00020651"/>
    </source>
</evidence>
<reference evidence="36" key="1">
    <citation type="submission" date="2021-04" db="EMBL/GenBank/DDBJ databases">
        <authorList>
            <person name="Chebbi M.A.C M."/>
        </authorList>
    </citation>
    <scope>NUCLEOTIDE SEQUENCE</scope>
</reference>
<evidence type="ECO:0000256" key="2">
    <source>
        <dbReference type="ARBA" id="ARBA00010460"/>
    </source>
</evidence>
<dbReference type="FunFam" id="3.40.50.720:FF:000121">
    <property type="entry name" value="Prostaglandin reductase 2"/>
    <property type="match status" value="3"/>
</dbReference>
<keyword evidence="8" id="KW-0597">Phosphoprotein</keyword>
<evidence type="ECO:0000256" key="1">
    <source>
        <dbReference type="ARBA" id="ARBA00004496"/>
    </source>
</evidence>
<evidence type="ECO:0000256" key="9">
    <source>
        <dbReference type="ARBA" id="ARBA00022832"/>
    </source>
</evidence>
<evidence type="ECO:0000256" key="27">
    <source>
        <dbReference type="ARBA" id="ARBA00048387"/>
    </source>
</evidence>
<dbReference type="InterPro" id="IPR041694">
    <property type="entry name" value="ADH_N_2"/>
</dbReference>
<dbReference type="InterPro" id="IPR036291">
    <property type="entry name" value="NAD(P)-bd_dom_sf"/>
</dbReference>
<dbReference type="Gene3D" id="3.90.180.10">
    <property type="entry name" value="Medium-chain alcohol dehydrogenases, catalytic domain"/>
    <property type="match status" value="3"/>
</dbReference>
<dbReference type="InterPro" id="IPR014190">
    <property type="entry name" value="PTGR1"/>
</dbReference>
<evidence type="ECO:0000256" key="18">
    <source>
        <dbReference type="ARBA" id="ARBA00033119"/>
    </source>
</evidence>
<keyword evidence="11" id="KW-0007">Acetylation</keyword>